<proteinExistence type="predicted"/>
<keyword evidence="3" id="KW-1185">Reference proteome</keyword>
<dbReference type="InterPro" id="IPR000084">
    <property type="entry name" value="PE-PGRS_N"/>
</dbReference>
<dbReference type="EMBL" id="MVHD01000097">
    <property type="protein sequence ID" value="OQZ87774.1"/>
    <property type="molecule type" value="Genomic_DNA"/>
</dbReference>
<organism evidence="2 3">
    <name type="scientific">Mycobacterium alsense</name>
    <dbReference type="NCBI Taxonomy" id="324058"/>
    <lineage>
        <taxon>Bacteria</taxon>
        <taxon>Bacillati</taxon>
        <taxon>Actinomycetota</taxon>
        <taxon>Actinomycetes</taxon>
        <taxon>Mycobacteriales</taxon>
        <taxon>Mycobacteriaceae</taxon>
        <taxon>Mycobacterium</taxon>
    </lineage>
</organism>
<feature type="non-terminal residue" evidence="2">
    <location>
        <position position="162"/>
    </location>
</feature>
<dbReference type="InterPro" id="IPR048996">
    <property type="entry name" value="PGRS_rpt"/>
</dbReference>
<reference evidence="2 3" key="1">
    <citation type="submission" date="2017-02" db="EMBL/GenBank/DDBJ databases">
        <title>The new phylogeny of genus Mycobacterium.</title>
        <authorList>
            <person name="Tortoli E."/>
            <person name="Trovato A."/>
            <person name="Cirillo D.M."/>
        </authorList>
    </citation>
    <scope>NUCLEOTIDE SEQUENCE [LARGE SCALE GENOMIC DNA]</scope>
    <source>
        <strain evidence="2 3">DSM 45230</strain>
    </source>
</reference>
<evidence type="ECO:0000259" key="1">
    <source>
        <dbReference type="Pfam" id="PF00934"/>
    </source>
</evidence>
<comment type="caution">
    <text evidence="2">The sequence shown here is derived from an EMBL/GenBank/DDBJ whole genome shotgun (WGS) entry which is preliminary data.</text>
</comment>
<sequence>MSFLFAMPEMVSAAASDLAGIGSGLSAANTAAAATTTVLVPAAADEVSAAIAAVFGGHAQAFQAVSAQAAAFQEQFVQALGGGAGAYAAAEATNAQQALMGAVNAPAQALVGRPLIGDGANGAPGSGANGGAGGLLWGNGGNGGSGTAGQAGGKGGSAGLFG</sequence>
<accession>A0ABX3R1E3</accession>
<dbReference type="Pfam" id="PF00934">
    <property type="entry name" value="PE"/>
    <property type="match status" value="1"/>
</dbReference>
<evidence type="ECO:0000313" key="3">
    <source>
        <dbReference type="Proteomes" id="UP000192319"/>
    </source>
</evidence>
<dbReference type="Proteomes" id="UP000192319">
    <property type="component" value="Unassembled WGS sequence"/>
</dbReference>
<dbReference type="SUPFAM" id="SSF140459">
    <property type="entry name" value="PE/PPE dimer-like"/>
    <property type="match status" value="1"/>
</dbReference>
<gene>
    <name evidence="2" type="ORF">BST11_26345</name>
</gene>
<dbReference type="Gene3D" id="1.10.287.850">
    <property type="entry name" value="HP0062-like domain"/>
    <property type="match status" value="1"/>
</dbReference>
<dbReference type="InterPro" id="IPR038332">
    <property type="entry name" value="PPE_sf"/>
</dbReference>
<protein>
    <submittedName>
        <fullName evidence="2">PE family protein</fullName>
    </submittedName>
</protein>
<name>A0ABX3R1E3_9MYCO</name>
<feature type="domain" description="PE" evidence="1">
    <location>
        <begin position="5"/>
        <end position="94"/>
    </location>
</feature>
<dbReference type="Pfam" id="PF21526">
    <property type="entry name" value="PGRS"/>
    <property type="match status" value="1"/>
</dbReference>
<evidence type="ECO:0000313" key="2">
    <source>
        <dbReference type="EMBL" id="OQZ87774.1"/>
    </source>
</evidence>
<dbReference type="RefSeq" id="WP_142276595.1">
    <property type="nucleotide sequence ID" value="NZ_MVHD01000097.1"/>
</dbReference>